<dbReference type="RefSeq" id="WP_207896015.1">
    <property type="nucleotide sequence ID" value="NZ_RXOF01000026.1"/>
</dbReference>
<keyword evidence="1" id="KW-0378">Hydrolase</keyword>
<gene>
    <name evidence="1" type="ORF">EJV47_27605</name>
</gene>
<sequence>ACCRGEQDTGRHKANLATYTQDRRAYEHWSDGDFNQSNRLMGEYHKHAASYLCPNGCGNTAKMTADHIGPISLGFAHRPKFNALCNSCNSTKNNRMSLSDVQQLIQDEQAGEQVVSWHSKPIWDALKGLVESNQDAVKLSRLMATNMQQVLPILAEVYEQTGSEYLTRYLRPEYAFQDHRFTGFHPLEPEKLVTITKPLDSKNKQKNAERYVRISFEELERFTSKTNRRVKSSTSDEVEREVTEVVAAVKAGLNEKADSHLLRALTILAEQAKHSW</sequence>
<dbReference type="Pfam" id="PF09665">
    <property type="entry name" value="RE_Alw26IDE"/>
    <property type="match status" value="1"/>
</dbReference>
<organism evidence="1 2">
    <name type="scientific">Hymenobacter gummosus</name>
    <dbReference type="NCBI Taxonomy" id="1776032"/>
    <lineage>
        <taxon>Bacteria</taxon>
        <taxon>Pseudomonadati</taxon>
        <taxon>Bacteroidota</taxon>
        <taxon>Cytophagia</taxon>
        <taxon>Cytophagales</taxon>
        <taxon>Hymenobacteraceae</taxon>
        <taxon>Hymenobacter</taxon>
    </lineage>
</organism>
<feature type="non-terminal residue" evidence="1">
    <location>
        <position position="1"/>
    </location>
</feature>
<keyword evidence="1" id="KW-0255">Endonuclease</keyword>
<keyword evidence="1" id="KW-0540">Nuclease</keyword>
<protein>
    <submittedName>
        <fullName evidence="1">Restriction endonuclease</fullName>
    </submittedName>
</protein>
<evidence type="ECO:0000313" key="1">
    <source>
        <dbReference type="EMBL" id="RTQ44660.1"/>
    </source>
</evidence>
<reference evidence="1 2" key="1">
    <citation type="submission" date="2018-12" db="EMBL/GenBank/DDBJ databases">
        <title>Hymenobacter gummosus sp. nov., isolated from a spring.</title>
        <authorList>
            <person name="Nie L."/>
        </authorList>
    </citation>
    <scope>NUCLEOTIDE SEQUENCE [LARGE SCALE GENOMIC DNA]</scope>
    <source>
        <strain evidence="1 2">KCTC 52166</strain>
    </source>
</reference>
<keyword evidence="2" id="KW-1185">Reference proteome</keyword>
<dbReference type="Gene3D" id="1.10.30.50">
    <property type="match status" value="1"/>
</dbReference>
<dbReference type="GO" id="GO:0004519">
    <property type="term" value="F:endonuclease activity"/>
    <property type="evidence" value="ECO:0007669"/>
    <property type="project" value="UniProtKB-KW"/>
</dbReference>
<comment type="caution">
    <text evidence="1">The sequence shown here is derived from an EMBL/GenBank/DDBJ whole genome shotgun (WGS) entry which is preliminary data.</text>
</comment>
<dbReference type="EMBL" id="RXOF01000026">
    <property type="protein sequence ID" value="RTQ44660.1"/>
    <property type="molecule type" value="Genomic_DNA"/>
</dbReference>
<dbReference type="AlphaFoldDB" id="A0A431TU38"/>
<dbReference type="InterPro" id="IPR014328">
    <property type="entry name" value="Restrct_endonuc_II_Alw26I"/>
</dbReference>
<evidence type="ECO:0000313" key="2">
    <source>
        <dbReference type="Proteomes" id="UP000282184"/>
    </source>
</evidence>
<accession>A0A431TU38</accession>
<proteinExistence type="predicted"/>
<dbReference type="Proteomes" id="UP000282184">
    <property type="component" value="Unassembled WGS sequence"/>
</dbReference>
<name>A0A431TU38_9BACT</name>